<feature type="region of interest" description="Disordered" evidence="1">
    <location>
        <begin position="184"/>
        <end position="216"/>
    </location>
</feature>
<feature type="transmembrane region" description="Helical" evidence="2">
    <location>
        <begin position="36"/>
        <end position="60"/>
    </location>
</feature>
<feature type="region of interest" description="Disordered" evidence="1">
    <location>
        <begin position="278"/>
        <end position="302"/>
    </location>
</feature>
<comment type="caution">
    <text evidence="3">The sequence shown here is derived from an EMBL/GenBank/DDBJ whole genome shotgun (WGS) entry which is preliminary data.</text>
</comment>
<name>A0A8K1CUD1_PYTOL</name>
<proteinExistence type="predicted"/>
<feature type="region of interest" description="Disordered" evidence="1">
    <location>
        <begin position="140"/>
        <end position="166"/>
    </location>
</feature>
<feature type="compositionally biased region" description="Polar residues" evidence="1">
    <location>
        <begin position="289"/>
        <end position="302"/>
    </location>
</feature>
<keyword evidence="4" id="KW-1185">Reference proteome</keyword>
<evidence type="ECO:0000313" key="3">
    <source>
        <dbReference type="EMBL" id="TMW69699.1"/>
    </source>
</evidence>
<evidence type="ECO:0000256" key="2">
    <source>
        <dbReference type="SAM" id="Phobius"/>
    </source>
</evidence>
<evidence type="ECO:0000256" key="1">
    <source>
        <dbReference type="SAM" id="MobiDB-lite"/>
    </source>
</evidence>
<dbReference type="EMBL" id="SPLM01000001">
    <property type="protein sequence ID" value="TMW69699.1"/>
    <property type="molecule type" value="Genomic_DNA"/>
</dbReference>
<evidence type="ECO:0000313" key="4">
    <source>
        <dbReference type="Proteomes" id="UP000794436"/>
    </source>
</evidence>
<keyword evidence="2" id="KW-1133">Transmembrane helix</keyword>
<dbReference type="AlphaFoldDB" id="A0A8K1CUD1"/>
<organism evidence="3 4">
    <name type="scientific">Pythium oligandrum</name>
    <name type="common">Mycoparasitic fungus</name>
    <dbReference type="NCBI Taxonomy" id="41045"/>
    <lineage>
        <taxon>Eukaryota</taxon>
        <taxon>Sar</taxon>
        <taxon>Stramenopiles</taxon>
        <taxon>Oomycota</taxon>
        <taxon>Peronosporomycetes</taxon>
        <taxon>Pythiales</taxon>
        <taxon>Pythiaceae</taxon>
        <taxon>Pythium</taxon>
    </lineage>
</organism>
<reference evidence="3" key="1">
    <citation type="submission" date="2019-03" db="EMBL/GenBank/DDBJ databases">
        <title>Long read genome sequence of the mycoparasitic Pythium oligandrum ATCC 38472 isolated from sugarbeet rhizosphere.</title>
        <authorList>
            <person name="Gaulin E."/>
        </authorList>
    </citation>
    <scope>NUCLEOTIDE SEQUENCE</scope>
    <source>
        <strain evidence="3">ATCC 38472_TT</strain>
    </source>
</reference>
<sequence length="302" mass="33175">MATFNARSLTDIQLVLLEATLRVEINLHKCSRAAQVTAGVGLSVVTGGIAAIPISIGIVMGMKKRKVYKQYWNECVDELRRRGLQPSPINEKIQGKRAFTKSLGKGAAVCVVGIGNLAIHEAVLQIVSAYVLTGKEEDMTRDLEQEDSPSPVRPHEPMDIFCRDKGGKGVKGPIKFVYTKAKQFVQERRNSEPASPPSTERRSSEPQPASSNQAPTDVYVCRTDAYPMYGECYYVTYSTDSIAGQTKPLYRQDYGGVTFVGDEPVPSRVIDAVYDETVPNEVRGDNHIEPSQSKPSHAQPAQ</sequence>
<keyword evidence="2" id="KW-0812">Transmembrane</keyword>
<keyword evidence="2" id="KW-0472">Membrane</keyword>
<feature type="compositionally biased region" description="Basic and acidic residues" evidence="1">
    <location>
        <begin position="153"/>
        <end position="166"/>
    </location>
</feature>
<gene>
    <name evidence="3" type="ORF">Poli38472_001855</name>
</gene>
<accession>A0A8K1CUD1</accession>
<dbReference type="Proteomes" id="UP000794436">
    <property type="component" value="Unassembled WGS sequence"/>
</dbReference>
<protein>
    <submittedName>
        <fullName evidence="3">Uncharacterized protein</fullName>
    </submittedName>
</protein>